<sequence length="88" mass="8860">MVSESIIPVGLIVGTVGPTGVTATTRSVMDGIMAASPALLASVPLGAASPGCYDDAVGRTDRTTPLTAPAPDLRLRSQQKPAVHDPPP</sequence>
<name>A0A1Q8XAV6_9ACTO</name>
<dbReference type="Proteomes" id="UP000186769">
    <property type="component" value="Unassembled WGS sequence"/>
</dbReference>
<dbReference type="AlphaFoldDB" id="A0A1Q8XAV6"/>
<gene>
    <name evidence="2" type="ORF">BKH15_06365</name>
</gene>
<reference evidence="2 3" key="1">
    <citation type="submission" date="2016-12" db="EMBL/GenBank/DDBJ databases">
        <title>Genomic comparison of strains in the 'Actinomyces naeslundii' group.</title>
        <authorList>
            <person name="Mughal S.R."/>
            <person name="Do T."/>
            <person name="Gilbert S.C."/>
            <person name="Witherden E.A."/>
            <person name="Didelot X."/>
            <person name="Beighton D."/>
        </authorList>
    </citation>
    <scope>NUCLEOTIDE SEQUENCE [LARGE SCALE GENOMIC DNA]</scope>
    <source>
        <strain evidence="2 3">G53E</strain>
    </source>
</reference>
<dbReference type="EMBL" id="MSKW01000012">
    <property type="protein sequence ID" value="OLO77462.1"/>
    <property type="molecule type" value="Genomic_DNA"/>
</dbReference>
<feature type="region of interest" description="Disordered" evidence="1">
    <location>
        <begin position="53"/>
        <end position="88"/>
    </location>
</feature>
<evidence type="ECO:0000313" key="3">
    <source>
        <dbReference type="Proteomes" id="UP000186769"/>
    </source>
</evidence>
<comment type="caution">
    <text evidence="2">The sequence shown here is derived from an EMBL/GenBank/DDBJ whole genome shotgun (WGS) entry which is preliminary data.</text>
</comment>
<organism evidence="2 3">
    <name type="scientific">Actinomyces oris</name>
    <dbReference type="NCBI Taxonomy" id="544580"/>
    <lineage>
        <taxon>Bacteria</taxon>
        <taxon>Bacillati</taxon>
        <taxon>Actinomycetota</taxon>
        <taxon>Actinomycetes</taxon>
        <taxon>Actinomycetales</taxon>
        <taxon>Actinomycetaceae</taxon>
        <taxon>Actinomyces</taxon>
    </lineage>
</organism>
<proteinExistence type="predicted"/>
<evidence type="ECO:0000256" key="1">
    <source>
        <dbReference type="SAM" id="MobiDB-lite"/>
    </source>
</evidence>
<evidence type="ECO:0000313" key="2">
    <source>
        <dbReference type="EMBL" id="OLO77462.1"/>
    </source>
</evidence>
<protein>
    <submittedName>
        <fullName evidence="2">Anti-sigma factor</fullName>
    </submittedName>
</protein>
<accession>A0A1Q8XAV6</accession>